<evidence type="ECO:0000313" key="3">
    <source>
        <dbReference type="Proteomes" id="UP000001661"/>
    </source>
</evidence>
<dbReference type="HOGENOM" id="CLU_084406_0_0_9"/>
<dbReference type="PANTHER" id="PTHR36434">
    <property type="entry name" value="MEMBRANE PROTEASE YUGP-RELATED"/>
    <property type="match status" value="1"/>
</dbReference>
<dbReference type="EMBL" id="CP002105">
    <property type="protein sequence ID" value="ADL12949.1"/>
    <property type="molecule type" value="Genomic_DNA"/>
</dbReference>
<protein>
    <submittedName>
        <fullName evidence="2">Peptidase membrane zinc metallopeptidase putative</fullName>
    </submittedName>
</protein>
<proteinExistence type="predicted"/>
<evidence type="ECO:0000313" key="2">
    <source>
        <dbReference type="EMBL" id="ADL12949.1"/>
    </source>
</evidence>
<feature type="transmembrane region" description="Helical" evidence="1">
    <location>
        <begin position="150"/>
        <end position="168"/>
    </location>
</feature>
<keyword evidence="1" id="KW-0812">Transmembrane</keyword>
<dbReference type="OrthoDB" id="9784298at2"/>
<accession>D9QR08</accession>
<dbReference type="InterPro" id="IPR007395">
    <property type="entry name" value="Zn_peptidase_2"/>
</dbReference>
<keyword evidence="1" id="KW-1133">Transmembrane helix</keyword>
<keyword evidence="1" id="KW-0472">Membrane</keyword>
<gene>
    <name evidence="2" type="ordered locus">Acear_1439</name>
</gene>
<reference evidence="2 3" key="1">
    <citation type="journal article" date="2010" name="Stand. Genomic Sci.">
        <title>Complete genome sequence of Acetohalobium arabaticum type strain (Z-7288).</title>
        <authorList>
            <person name="Sikorski J."/>
            <person name="Lapidus A."/>
            <person name="Chertkov O."/>
            <person name="Lucas S."/>
            <person name="Copeland A."/>
            <person name="Glavina Del Rio T."/>
            <person name="Nolan M."/>
            <person name="Tice H."/>
            <person name="Cheng J.F."/>
            <person name="Han C."/>
            <person name="Brambilla E."/>
            <person name="Pitluck S."/>
            <person name="Liolios K."/>
            <person name="Ivanova N."/>
            <person name="Mavromatis K."/>
            <person name="Mikhailova N."/>
            <person name="Pati A."/>
            <person name="Bruce D."/>
            <person name="Detter C."/>
            <person name="Tapia R."/>
            <person name="Goodwin L."/>
            <person name="Chen A."/>
            <person name="Palaniappan K."/>
            <person name="Land M."/>
            <person name="Hauser L."/>
            <person name="Chang Y.J."/>
            <person name="Jeffries C.D."/>
            <person name="Rohde M."/>
            <person name="Goker M."/>
            <person name="Spring S."/>
            <person name="Woyke T."/>
            <person name="Bristow J."/>
            <person name="Eisen J.A."/>
            <person name="Markowitz V."/>
            <person name="Hugenholtz P."/>
            <person name="Kyrpides N.C."/>
            <person name="Klenk H.P."/>
        </authorList>
    </citation>
    <scope>NUCLEOTIDE SEQUENCE [LARGE SCALE GENOMIC DNA]</scope>
    <source>
        <strain evidence="3">ATCC 49924 / DSM 5501 / Z-7288</strain>
    </source>
</reference>
<keyword evidence="3" id="KW-1185">Reference proteome</keyword>
<dbReference type="STRING" id="574087.Acear_1439"/>
<dbReference type="Pfam" id="PF04298">
    <property type="entry name" value="Zn_peptidase_2"/>
    <property type="match status" value="1"/>
</dbReference>
<dbReference type="RefSeq" id="WP_013278394.1">
    <property type="nucleotide sequence ID" value="NC_014378.1"/>
</dbReference>
<evidence type="ECO:0000256" key="1">
    <source>
        <dbReference type="SAM" id="Phobius"/>
    </source>
</evidence>
<dbReference type="PANTHER" id="PTHR36434:SF1">
    <property type="entry name" value="MEMBRANE PROTEASE YUGP-RELATED"/>
    <property type="match status" value="1"/>
</dbReference>
<sequence>MFFPFFDPTFFILIPALLISMYAQYKVKSTFNKYLNVAASKGYTGAEVARDILQQKGIRDVTVERAKGSGSLNDHYDPRSKTVRLSSEVYNGRSLASLGVAAHETGHAVQHAVEYLPLNIRHTLLPAANFGSKLGLPLGIFGFFFFRSQFLVQLGLVIFAGAVLFQIVTLPVEFNASTRAIEFLRNGNYLASDEVKSTKKVLNAAALTYVAAVLVSIGHMLRLLMMASMLDDN</sequence>
<dbReference type="Proteomes" id="UP000001661">
    <property type="component" value="Chromosome"/>
</dbReference>
<dbReference type="AlphaFoldDB" id="D9QR08"/>
<dbReference type="eggNOG" id="COG2738">
    <property type="taxonomic scope" value="Bacteria"/>
</dbReference>
<name>D9QR08_ACEAZ</name>
<feature type="transmembrane region" description="Helical" evidence="1">
    <location>
        <begin position="201"/>
        <end position="221"/>
    </location>
</feature>
<organism evidence="2 3">
    <name type="scientific">Acetohalobium arabaticum (strain ATCC 49924 / DSM 5501 / Z-7288)</name>
    <dbReference type="NCBI Taxonomy" id="574087"/>
    <lineage>
        <taxon>Bacteria</taxon>
        <taxon>Bacillati</taxon>
        <taxon>Bacillota</taxon>
        <taxon>Clostridia</taxon>
        <taxon>Halanaerobiales</taxon>
        <taxon>Halobacteroidaceae</taxon>
        <taxon>Acetohalobium</taxon>
    </lineage>
</organism>
<feature type="transmembrane region" description="Helical" evidence="1">
    <location>
        <begin position="6"/>
        <end position="25"/>
    </location>
</feature>
<dbReference type="KEGG" id="aar:Acear_1439"/>